<dbReference type="Proteomes" id="UP001172457">
    <property type="component" value="Chromosome 4"/>
</dbReference>
<dbReference type="GO" id="GO:0008270">
    <property type="term" value="F:zinc ion binding"/>
    <property type="evidence" value="ECO:0007669"/>
    <property type="project" value="UniProtKB-KW"/>
</dbReference>
<evidence type="ECO:0000256" key="3">
    <source>
        <dbReference type="ARBA" id="ARBA00022833"/>
    </source>
</evidence>
<gene>
    <name evidence="6" type="ORF">OSB04_016604</name>
</gene>
<comment type="caution">
    <text evidence="6">The sequence shown here is derived from an EMBL/GenBank/DDBJ whole genome shotgun (WGS) entry which is preliminary data.</text>
</comment>
<sequence>MASSASSNRKTTGLARVSSNLYCYCGDKVKVRTSWTKTNPGRRFVGCPNYNCKMFQFVDEELPSPYYKELLFDLHTQCSAFGKEKKLKHDEVTESEIVKMMEDLSYTKAKIKLYD</sequence>
<dbReference type="PANTHER" id="PTHR33248">
    <property type="entry name" value="ZINC ION-BINDING PROTEIN"/>
    <property type="match status" value="1"/>
</dbReference>
<dbReference type="EMBL" id="JARYMX010000004">
    <property type="protein sequence ID" value="KAJ9552559.1"/>
    <property type="molecule type" value="Genomic_DNA"/>
</dbReference>
<proteinExistence type="predicted"/>
<keyword evidence="2 4" id="KW-0863">Zinc-finger</keyword>
<accession>A0AA38WJW2</accession>
<feature type="domain" description="GRF-type" evidence="5">
    <location>
        <begin position="23"/>
        <end position="61"/>
    </location>
</feature>
<organism evidence="6 7">
    <name type="scientific">Centaurea solstitialis</name>
    <name type="common">yellow star-thistle</name>
    <dbReference type="NCBI Taxonomy" id="347529"/>
    <lineage>
        <taxon>Eukaryota</taxon>
        <taxon>Viridiplantae</taxon>
        <taxon>Streptophyta</taxon>
        <taxon>Embryophyta</taxon>
        <taxon>Tracheophyta</taxon>
        <taxon>Spermatophyta</taxon>
        <taxon>Magnoliopsida</taxon>
        <taxon>eudicotyledons</taxon>
        <taxon>Gunneridae</taxon>
        <taxon>Pentapetalae</taxon>
        <taxon>asterids</taxon>
        <taxon>campanulids</taxon>
        <taxon>Asterales</taxon>
        <taxon>Asteraceae</taxon>
        <taxon>Carduoideae</taxon>
        <taxon>Cardueae</taxon>
        <taxon>Centaureinae</taxon>
        <taxon>Centaurea</taxon>
    </lineage>
</organism>
<evidence type="ECO:0000256" key="4">
    <source>
        <dbReference type="PROSITE-ProRule" id="PRU01343"/>
    </source>
</evidence>
<keyword evidence="3" id="KW-0862">Zinc</keyword>
<reference evidence="6" key="1">
    <citation type="submission" date="2023-03" db="EMBL/GenBank/DDBJ databases">
        <title>Chromosome-scale reference genome and RAD-based genetic map of yellow starthistle (Centaurea solstitialis) reveal putative structural variation and QTLs associated with invader traits.</title>
        <authorList>
            <person name="Reatini B."/>
            <person name="Cang F.A."/>
            <person name="Jiang Q."/>
            <person name="Mckibben M.T.W."/>
            <person name="Barker M.S."/>
            <person name="Rieseberg L.H."/>
            <person name="Dlugosch K.M."/>
        </authorList>
    </citation>
    <scope>NUCLEOTIDE SEQUENCE</scope>
    <source>
        <strain evidence="6">CAN-66</strain>
        <tissue evidence="6">Leaf</tissue>
    </source>
</reference>
<feature type="non-terminal residue" evidence="6">
    <location>
        <position position="1"/>
    </location>
</feature>
<keyword evidence="1" id="KW-0479">Metal-binding</keyword>
<evidence type="ECO:0000313" key="7">
    <source>
        <dbReference type="Proteomes" id="UP001172457"/>
    </source>
</evidence>
<dbReference type="AlphaFoldDB" id="A0AA38WJW2"/>
<evidence type="ECO:0000256" key="1">
    <source>
        <dbReference type="ARBA" id="ARBA00022723"/>
    </source>
</evidence>
<dbReference type="InterPro" id="IPR010666">
    <property type="entry name" value="Znf_GRF"/>
</dbReference>
<evidence type="ECO:0000256" key="2">
    <source>
        <dbReference type="ARBA" id="ARBA00022771"/>
    </source>
</evidence>
<keyword evidence="7" id="KW-1185">Reference proteome</keyword>
<protein>
    <recommendedName>
        <fullName evidence="5">GRF-type domain-containing protein</fullName>
    </recommendedName>
</protein>
<dbReference type="PROSITE" id="PS51999">
    <property type="entry name" value="ZF_GRF"/>
    <property type="match status" value="1"/>
</dbReference>
<evidence type="ECO:0000259" key="5">
    <source>
        <dbReference type="PROSITE" id="PS51999"/>
    </source>
</evidence>
<evidence type="ECO:0000313" key="6">
    <source>
        <dbReference type="EMBL" id="KAJ9552559.1"/>
    </source>
</evidence>
<name>A0AA38WJW2_9ASTR</name>